<keyword evidence="3" id="KW-1185">Reference proteome</keyword>
<dbReference type="PROSITE" id="PS50126">
    <property type="entry name" value="S1"/>
    <property type="match status" value="1"/>
</dbReference>
<evidence type="ECO:0000259" key="1">
    <source>
        <dbReference type="PROSITE" id="PS50126"/>
    </source>
</evidence>
<sequence>MGGSKMDYKIGMIIEGKVTGIQPYGAFVALDDNTQGLIHISECHHGFVANIGEMLNVGDAVEVMIIDIDEYSKKISLSLRCLERPFDFSPAKKSYKNYHKKYWTNRRLQIGFKTIDDQLPLWISEALDKIE</sequence>
<dbReference type="PANTHER" id="PTHR10724">
    <property type="entry name" value="30S RIBOSOMAL PROTEIN S1"/>
    <property type="match status" value="1"/>
</dbReference>
<feature type="domain" description="S1 motif" evidence="1">
    <location>
        <begin position="11"/>
        <end position="80"/>
    </location>
</feature>
<dbReference type="AlphaFoldDB" id="A0A0R2KKQ4"/>
<dbReference type="SUPFAM" id="SSF50249">
    <property type="entry name" value="Nucleic acid-binding proteins"/>
    <property type="match status" value="1"/>
</dbReference>
<dbReference type="NCBIfam" id="NF040579">
    <property type="entry name" value="S1_dom_CvfD"/>
    <property type="match status" value="1"/>
</dbReference>
<dbReference type="SMART" id="SM00316">
    <property type="entry name" value="S1"/>
    <property type="match status" value="1"/>
</dbReference>
<dbReference type="Proteomes" id="UP000051500">
    <property type="component" value="Unassembled WGS sequence"/>
</dbReference>
<dbReference type="GO" id="GO:0006412">
    <property type="term" value="P:translation"/>
    <property type="evidence" value="ECO:0007669"/>
    <property type="project" value="TreeGrafter"/>
</dbReference>
<dbReference type="EMBL" id="JQBZ01000007">
    <property type="protein sequence ID" value="KRN89954.1"/>
    <property type="molecule type" value="Genomic_DNA"/>
</dbReference>
<dbReference type="InterPro" id="IPR012340">
    <property type="entry name" value="NA-bd_OB-fold"/>
</dbReference>
<dbReference type="eggNOG" id="COG1098">
    <property type="taxonomic scope" value="Bacteria"/>
</dbReference>
<dbReference type="FunFam" id="2.40.50.140:FF:000051">
    <property type="entry name" value="RNA-binding transcriptional accessory protein"/>
    <property type="match status" value="1"/>
</dbReference>
<organism evidence="2 3">
    <name type="scientific">Ligilactobacillus ceti DSM 22408</name>
    <dbReference type="NCBI Taxonomy" id="1122146"/>
    <lineage>
        <taxon>Bacteria</taxon>
        <taxon>Bacillati</taxon>
        <taxon>Bacillota</taxon>
        <taxon>Bacilli</taxon>
        <taxon>Lactobacillales</taxon>
        <taxon>Lactobacillaceae</taxon>
        <taxon>Ligilactobacillus</taxon>
    </lineage>
</organism>
<dbReference type="InterPro" id="IPR050437">
    <property type="entry name" value="Ribos_protein_bS1-like"/>
</dbReference>
<gene>
    <name evidence="2" type="ORF">IV53_GL001072</name>
</gene>
<dbReference type="Pfam" id="PF00575">
    <property type="entry name" value="S1"/>
    <property type="match status" value="1"/>
</dbReference>
<dbReference type="Gene3D" id="2.40.50.140">
    <property type="entry name" value="Nucleic acid-binding proteins"/>
    <property type="match status" value="1"/>
</dbReference>
<name>A0A0R2KKQ4_9LACO</name>
<dbReference type="InterPro" id="IPR003029">
    <property type="entry name" value="S1_domain"/>
</dbReference>
<comment type="caution">
    <text evidence="2">The sequence shown here is derived from an EMBL/GenBank/DDBJ whole genome shotgun (WGS) entry which is preliminary data.</text>
</comment>
<accession>A0A0R2KKQ4</accession>
<proteinExistence type="predicted"/>
<reference evidence="2 3" key="1">
    <citation type="journal article" date="2015" name="Genome Announc.">
        <title>Expanding the biotechnology potential of lactobacilli through comparative genomics of 213 strains and associated genera.</title>
        <authorList>
            <person name="Sun Z."/>
            <person name="Harris H.M."/>
            <person name="McCann A."/>
            <person name="Guo C."/>
            <person name="Argimon S."/>
            <person name="Zhang W."/>
            <person name="Yang X."/>
            <person name="Jeffery I.B."/>
            <person name="Cooney J.C."/>
            <person name="Kagawa T.F."/>
            <person name="Liu W."/>
            <person name="Song Y."/>
            <person name="Salvetti E."/>
            <person name="Wrobel A."/>
            <person name="Rasinkangas P."/>
            <person name="Parkhill J."/>
            <person name="Rea M.C."/>
            <person name="O'Sullivan O."/>
            <person name="Ritari J."/>
            <person name="Douillard F.P."/>
            <person name="Paul Ross R."/>
            <person name="Yang R."/>
            <person name="Briner A.E."/>
            <person name="Felis G.E."/>
            <person name="de Vos W.M."/>
            <person name="Barrangou R."/>
            <person name="Klaenhammer T.R."/>
            <person name="Caufield P.W."/>
            <person name="Cui Y."/>
            <person name="Zhang H."/>
            <person name="O'Toole P.W."/>
        </authorList>
    </citation>
    <scope>NUCLEOTIDE SEQUENCE [LARGE SCALE GENOMIC DNA]</scope>
    <source>
        <strain evidence="2 3">DSM 22408</strain>
    </source>
</reference>
<dbReference type="GO" id="GO:0003729">
    <property type="term" value="F:mRNA binding"/>
    <property type="evidence" value="ECO:0007669"/>
    <property type="project" value="UniProtKB-ARBA"/>
</dbReference>
<protein>
    <submittedName>
        <fullName evidence="2">RNA binding protein</fullName>
    </submittedName>
</protein>
<dbReference type="STRING" id="1122146.IV53_GL001072"/>
<dbReference type="GO" id="GO:0003735">
    <property type="term" value="F:structural constituent of ribosome"/>
    <property type="evidence" value="ECO:0007669"/>
    <property type="project" value="TreeGrafter"/>
</dbReference>
<dbReference type="PATRIC" id="fig|1122146.4.peg.1109"/>
<evidence type="ECO:0000313" key="3">
    <source>
        <dbReference type="Proteomes" id="UP000051500"/>
    </source>
</evidence>
<dbReference type="GO" id="GO:0005737">
    <property type="term" value="C:cytoplasm"/>
    <property type="evidence" value="ECO:0007669"/>
    <property type="project" value="UniProtKB-ARBA"/>
</dbReference>
<evidence type="ECO:0000313" key="2">
    <source>
        <dbReference type="EMBL" id="KRN89954.1"/>
    </source>
</evidence>